<evidence type="ECO:0000313" key="6">
    <source>
        <dbReference type="EMBL" id="MDQ0315523.1"/>
    </source>
</evidence>
<dbReference type="EMBL" id="JAUSUL010000002">
    <property type="protein sequence ID" value="MDQ0315523.1"/>
    <property type="molecule type" value="Genomic_DNA"/>
</dbReference>
<keyword evidence="7" id="KW-1185">Reference proteome</keyword>
<evidence type="ECO:0000256" key="1">
    <source>
        <dbReference type="ARBA" id="ARBA00022723"/>
    </source>
</evidence>
<dbReference type="PANTHER" id="PTHR42988">
    <property type="entry name" value="PHOSPHOHYDROLASE"/>
    <property type="match status" value="1"/>
</dbReference>
<evidence type="ECO:0000259" key="5">
    <source>
        <dbReference type="Pfam" id="PF00149"/>
    </source>
</evidence>
<dbReference type="Proteomes" id="UP001229244">
    <property type="component" value="Unassembled WGS sequence"/>
</dbReference>
<dbReference type="InterPro" id="IPR050884">
    <property type="entry name" value="CNP_phosphodiesterase-III"/>
</dbReference>
<dbReference type="RefSeq" id="WP_306885352.1">
    <property type="nucleotide sequence ID" value="NZ_JAUSUL010000002.1"/>
</dbReference>
<protein>
    <submittedName>
        <fullName evidence="6">3',5'-cyclic AMP phosphodiesterase CpdA</fullName>
    </submittedName>
</protein>
<comment type="caution">
    <text evidence="6">The sequence shown here is derived from an EMBL/GenBank/DDBJ whole genome shotgun (WGS) entry which is preliminary data.</text>
</comment>
<gene>
    <name evidence="6" type="ORF">J2S73_001980</name>
</gene>
<evidence type="ECO:0000256" key="3">
    <source>
        <dbReference type="ARBA" id="ARBA00023004"/>
    </source>
</evidence>
<organism evidence="6 7">
    <name type="scientific">Amorphus orientalis</name>
    <dbReference type="NCBI Taxonomy" id="649198"/>
    <lineage>
        <taxon>Bacteria</taxon>
        <taxon>Pseudomonadati</taxon>
        <taxon>Pseudomonadota</taxon>
        <taxon>Alphaproteobacteria</taxon>
        <taxon>Hyphomicrobiales</taxon>
        <taxon>Amorphaceae</taxon>
        <taxon>Amorphus</taxon>
    </lineage>
</organism>
<dbReference type="PANTHER" id="PTHR42988:SF2">
    <property type="entry name" value="CYCLIC NUCLEOTIDE PHOSPHODIESTERASE CBUA0032-RELATED"/>
    <property type="match status" value="1"/>
</dbReference>
<feature type="domain" description="Calcineurin-like phosphoesterase" evidence="5">
    <location>
        <begin position="10"/>
        <end position="235"/>
    </location>
</feature>
<dbReference type="Pfam" id="PF00149">
    <property type="entry name" value="Metallophos"/>
    <property type="match status" value="1"/>
</dbReference>
<dbReference type="Gene3D" id="3.60.21.10">
    <property type="match status" value="1"/>
</dbReference>
<evidence type="ECO:0000313" key="7">
    <source>
        <dbReference type="Proteomes" id="UP001229244"/>
    </source>
</evidence>
<evidence type="ECO:0000256" key="2">
    <source>
        <dbReference type="ARBA" id="ARBA00022801"/>
    </source>
</evidence>
<dbReference type="CDD" id="cd00838">
    <property type="entry name" value="MPP_superfamily"/>
    <property type="match status" value="1"/>
</dbReference>
<sequence>MTDTDSSAFTFAHLSDPHLGPLPEPRLRELASKRMIGYVNWHRNRSGSHLEEPLQRLVADMLARTPDHIAVTGDLVNLALKAEISVARQWLQALGPSRDVTVIPGNHDAYVPGALGRAWQAWADHMTDDDKPRSAAGERFPFVRRRGPVAIVGTSSAVATGPFMATGTFGASQAQRLTECLKALGHHGYFRVVLIHHPPVRGSTSWYKRLVGGSRFREAVRKAGAELVLHGHTHRRSIDWIGSLPVIGVPAASNAGHANGAAYNLFSVTGEAGAWDCEMVEWGLSGPTAPVAEIDRRMLYRAGRVIRDKDAQEKAVDMVTSE</sequence>
<evidence type="ECO:0000256" key="4">
    <source>
        <dbReference type="ARBA" id="ARBA00025742"/>
    </source>
</evidence>
<name>A0AAE4ASR0_9HYPH</name>
<dbReference type="InterPro" id="IPR004843">
    <property type="entry name" value="Calcineurin-like_PHP"/>
</dbReference>
<accession>A0AAE4ASR0</accession>
<keyword evidence="2" id="KW-0378">Hydrolase</keyword>
<dbReference type="GO" id="GO:0016787">
    <property type="term" value="F:hydrolase activity"/>
    <property type="evidence" value="ECO:0007669"/>
    <property type="project" value="UniProtKB-KW"/>
</dbReference>
<comment type="similarity">
    <text evidence="4">Belongs to the cyclic nucleotide phosphodiesterase class-III family.</text>
</comment>
<dbReference type="SUPFAM" id="SSF56300">
    <property type="entry name" value="Metallo-dependent phosphatases"/>
    <property type="match status" value="1"/>
</dbReference>
<dbReference type="AlphaFoldDB" id="A0AAE4ASR0"/>
<reference evidence="6" key="1">
    <citation type="submission" date="2023-07" db="EMBL/GenBank/DDBJ databases">
        <title>Genomic Encyclopedia of Type Strains, Phase IV (KMG-IV): sequencing the most valuable type-strain genomes for metagenomic binning, comparative biology and taxonomic classification.</title>
        <authorList>
            <person name="Goeker M."/>
        </authorList>
    </citation>
    <scope>NUCLEOTIDE SEQUENCE</scope>
    <source>
        <strain evidence="6">DSM 21202</strain>
    </source>
</reference>
<dbReference type="GO" id="GO:0046872">
    <property type="term" value="F:metal ion binding"/>
    <property type="evidence" value="ECO:0007669"/>
    <property type="project" value="UniProtKB-KW"/>
</dbReference>
<keyword evidence="1" id="KW-0479">Metal-binding</keyword>
<dbReference type="InterPro" id="IPR029052">
    <property type="entry name" value="Metallo-depent_PP-like"/>
</dbReference>
<keyword evidence="3" id="KW-0408">Iron</keyword>
<proteinExistence type="inferred from homology"/>